<keyword evidence="2" id="KW-0472">Membrane</keyword>
<feature type="transmembrane region" description="Helical" evidence="2">
    <location>
        <begin position="23"/>
        <end position="40"/>
    </location>
</feature>
<dbReference type="KEGG" id="vde:111253852"/>
<dbReference type="InterPro" id="IPR004147">
    <property type="entry name" value="ABC1_dom"/>
</dbReference>
<dbReference type="Proteomes" id="UP000594260">
    <property type="component" value="Unplaced"/>
</dbReference>
<keyword evidence="2" id="KW-0812">Transmembrane</keyword>
<dbReference type="FunCoup" id="A0A7M7KVW7">
    <property type="interactions" value="750"/>
</dbReference>
<dbReference type="GeneID" id="111253852"/>
<evidence type="ECO:0000313" key="5">
    <source>
        <dbReference type="Proteomes" id="UP000594260"/>
    </source>
</evidence>
<dbReference type="Gene3D" id="1.10.510.10">
    <property type="entry name" value="Transferase(Phosphotransferase) domain 1"/>
    <property type="match status" value="1"/>
</dbReference>
<keyword evidence="5" id="KW-1185">Reference proteome</keyword>
<dbReference type="GO" id="GO:0005743">
    <property type="term" value="C:mitochondrial inner membrane"/>
    <property type="evidence" value="ECO:0007669"/>
    <property type="project" value="TreeGrafter"/>
</dbReference>
<dbReference type="CTD" id="57143"/>
<feature type="domain" description="ABC1 atypical kinase-like" evidence="3">
    <location>
        <begin position="132"/>
        <end position="378"/>
    </location>
</feature>
<comment type="similarity">
    <text evidence="1">Belongs to the protein kinase superfamily. ADCK protein kinase family.</text>
</comment>
<dbReference type="EnsemblMetazoa" id="XM_022813969">
    <property type="protein sequence ID" value="XP_022669704"/>
    <property type="gene ID" value="LOC111253852"/>
</dbReference>
<dbReference type="InterPro" id="IPR045307">
    <property type="entry name" value="ADCK1_dom"/>
</dbReference>
<dbReference type="GO" id="GO:0055088">
    <property type="term" value="P:lipid homeostasis"/>
    <property type="evidence" value="ECO:0007669"/>
    <property type="project" value="TreeGrafter"/>
</dbReference>
<dbReference type="OrthoDB" id="427480at2759"/>
<dbReference type="CDD" id="cd13969">
    <property type="entry name" value="ADCK1-like"/>
    <property type="match status" value="1"/>
</dbReference>
<evidence type="ECO:0000256" key="1">
    <source>
        <dbReference type="ARBA" id="ARBA00009670"/>
    </source>
</evidence>
<dbReference type="OMA" id="RCNPEDI"/>
<dbReference type="InterPro" id="IPR051130">
    <property type="entry name" value="Mito_struct-func_regulator"/>
</dbReference>
<dbReference type="InterPro" id="IPR011009">
    <property type="entry name" value="Kinase-like_dom_sf"/>
</dbReference>
<dbReference type="Pfam" id="PF03109">
    <property type="entry name" value="ABC1"/>
    <property type="match status" value="1"/>
</dbReference>
<dbReference type="GO" id="GO:0007005">
    <property type="term" value="P:mitochondrion organization"/>
    <property type="evidence" value="ECO:0007669"/>
    <property type="project" value="TreeGrafter"/>
</dbReference>
<protein>
    <recommendedName>
        <fullName evidence="3">ABC1 atypical kinase-like domain-containing protein</fullName>
    </recommendedName>
</protein>
<dbReference type="EnsemblMetazoa" id="XM_022813966">
    <property type="protein sequence ID" value="XP_022669701"/>
    <property type="gene ID" value="LOC111253852"/>
</dbReference>
<keyword evidence="2" id="KW-1133">Transmembrane helix</keyword>
<dbReference type="InParanoid" id="A0A7M7KVW7"/>
<evidence type="ECO:0000256" key="2">
    <source>
        <dbReference type="SAM" id="Phobius"/>
    </source>
</evidence>
<evidence type="ECO:0000259" key="3">
    <source>
        <dbReference type="Pfam" id="PF03109"/>
    </source>
</evidence>
<dbReference type="EnsemblMetazoa" id="XM_022813968">
    <property type="protein sequence ID" value="XP_022669703"/>
    <property type="gene ID" value="LOC111253852"/>
</dbReference>
<organism evidence="4 5">
    <name type="scientific">Varroa destructor</name>
    <name type="common">Honeybee mite</name>
    <dbReference type="NCBI Taxonomy" id="109461"/>
    <lineage>
        <taxon>Eukaryota</taxon>
        <taxon>Metazoa</taxon>
        <taxon>Ecdysozoa</taxon>
        <taxon>Arthropoda</taxon>
        <taxon>Chelicerata</taxon>
        <taxon>Arachnida</taxon>
        <taxon>Acari</taxon>
        <taxon>Parasitiformes</taxon>
        <taxon>Mesostigmata</taxon>
        <taxon>Gamasina</taxon>
        <taxon>Dermanyssoidea</taxon>
        <taxon>Varroidae</taxon>
        <taxon>Varroa</taxon>
    </lineage>
</organism>
<reference evidence="4" key="1">
    <citation type="submission" date="2021-01" db="UniProtKB">
        <authorList>
            <consortium name="EnsemblMetazoa"/>
        </authorList>
    </citation>
    <scope>IDENTIFICATION</scope>
</reference>
<dbReference type="PANTHER" id="PTHR43173:SF19">
    <property type="entry name" value="AARF DOMAIN-CONTAINING PROTEIN KINASE 1"/>
    <property type="match status" value="1"/>
</dbReference>
<evidence type="ECO:0000313" key="4">
    <source>
        <dbReference type="EnsemblMetazoa" id="XP_022669704"/>
    </source>
</evidence>
<dbReference type="RefSeq" id="XP_022669703.1">
    <property type="nucleotide sequence ID" value="XM_022813968.1"/>
</dbReference>
<name>A0A7M7KVW7_VARDE</name>
<accession>A0A7M7KVW7</accession>
<dbReference type="AlphaFoldDB" id="A0A7M7KVW7"/>
<dbReference type="RefSeq" id="XP_022669704.1">
    <property type="nucleotide sequence ID" value="XM_022813969.1"/>
</dbReference>
<dbReference type="SUPFAM" id="SSF56112">
    <property type="entry name" value="Protein kinase-like (PK-like)"/>
    <property type="match status" value="1"/>
</dbReference>
<dbReference type="PANTHER" id="PTHR43173">
    <property type="entry name" value="ABC1 FAMILY PROTEIN"/>
    <property type="match status" value="1"/>
</dbReference>
<dbReference type="EnsemblMetazoa" id="XM_022813967">
    <property type="protein sequence ID" value="XP_022669702"/>
    <property type="gene ID" value="LOC111253852"/>
</dbReference>
<proteinExistence type="inferred from homology"/>
<dbReference type="RefSeq" id="XP_022669702.1">
    <property type="nucleotide sequence ID" value="XM_022813967.1"/>
</dbReference>
<sequence length="531" mass="60739">MNADSIRPVFHYRWPLRAMLGRVLRLGVAGAMVGGFYVSYRDNDLKHLGVCRVARSAIAVGSIVIDYKASFRNLKETDEQYADTRHGFHQRCAERLLKLCCANGGCYIKVGQHIAALEYLVPEEYTTTLKVLHANAPQSTLSSVRKVIKEEFGKELEEIFEEFDEEPLGCASLAQVHKAKLRTSENNNGGKTVAVKVQHNDVYQNSFTDMKVMELLGRLVDWGFPEFSLLWLVEETKINLPKELDFAHEAGNCIEAKKRLNHLPWLRVPFVWEQWTTRRVLVMDFEQGGFVNDKSYLLKHNLSPYKVVGRLGQMYSEMIFEQGFVHCDPHPGNILVNPNGDLILLDHGLYSRLSTKFREQYARLWLAIIDGDVKGIESVAIEMKVPANLTKIFTSIVAGRRWKAVAQGTLSQSGNASELREIKEFASRHIDLINAVLRAVPREMLLLFKTNDLLRGIEASLGTRHAAKSFVTMAQCCVRGVYARKLHEPKLLAVNRLMLHVQEWFYLIRISIYQWLRWFMFTLADSFQFSK</sequence>
<dbReference type="RefSeq" id="XP_022669701.1">
    <property type="nucleotide sequence ID" value="XM_022813966.1"/>
</dbReference>